<gene>
    <name evidence="1" type="ORF">UV07_C0005G0016</name>
</gene>
<evidence type="ECO:0000313" key="2">
    <source>
        <dbReference type="Proteomes" id="UP000033986"/>
    </source>
</evidence>
<dbReference type="AlphaFoldDB" id="A0A0G0Z7I6"/>
<proteinExistence type="predicted"/>
<dbReference type="EMBL" id="LCDB01000005">
    <property type="protein sequence ID" value="KKS44640.1"/>
    <property type="molecule type" value="Genomic_DNA"/>
</dbReference>
<evidence type="ECO:0000313" key="1">
    <source>
        <dbReference type="EMBL" id="KKS44640.1"/>
    </source>
</evidence>
<sequence>MSAGSGPVSGFGAEVRKIFVVCPIRRPHVEFLRRILQTVFQTLFGIEDRWTKTQNAIKACVAKLEKEGHEVYWPARDNPYQNTDKIGIQIITFNRQKMLWANEIHIWYDKGSVGSMFDIGMFFALVRSNFKKFVIINRNKIKPTPHKSFENVVLTLAKEFDNPVANAFKEI</sequence>
<reference evidence="1 2" key="1">
    <citation type="journal article" date="2015" name="Nature">
        <title>rRNA introns, odd ribosomes, and small enigmatic genomes across a large radiation of phyla.</title>
        <authorList>
            <person name="Brown C.T."/>
            <person name="Hug L.A."/>
            <person name="Thomas B.C."/>
            <person name="Sharon I."/>
            <person name="Castelle C.J."/>
            <person name="Singh A."/>
            <person name="Wilkins M.J."/>
            <person name="Williams K.H."/>
            <person name="Banfield J.F."/>
        </authorList>
    </citation>
    <scope>NUCLEOTIDE SEQUENCE [LARGE SCALE GENOMIC DNA]</scope>
</reference>
<name>A0A0G0Z7I6_9BACT</name>
<protein>
    <submittedName>
        <fullName evidence="1">Uncharacterized protein</fullName>
    </submittedName>
</protein>
<accession>A0A0G0Z7I6</accession>
<comment type="caution">
    <text evidence="1">The sequence shown here is derived from an EMBL/GenBank/DDBJ whole genome shotgun (WGS) entry which is preliminary data.</text>
</comment>
<organism evidence="1 2">
    <name type="scientific">Candidatus Azambacteria bacterium GW2011_GWB1_42_17</name>
    <dbReference type="NCBI Taxonomy" id="1618615"/>
    <lineage>
        <taxon>Bacteria</taxon>
        <taxon>Candidatus Azamiibacteriota</taxon>
    </lineage>
</organism>
<dbReference type="Proteomes" id="UP000033986">
    <property type="component" value="Unassembled WGS sequence"/>
</dbReference>